<gene>
    <name evidence="7" type="ORF">ABXZ36_07465</name>
</gene>
<evidence type="ECO:0000256" key="4">
    <source>
        <dbReference type="ARBA" id="ARBA00022801"/>
    </source>
</evidence>
<sequence length="497" mass="56552">MFKKTTLSIFLIACSFLLSKAQDRSLPIDTTVVTQHSVTANGATFSYTAKTGTQPVWDEMGKPIAALHYTYYTRNNIKDREERPLVISFNGGPGSGSVWMHLAYTGPRILKIDDEGFPVQPYGVKENPYSILDVADIVYVNPANTGYSRTIPVSGKEVDRSKFFGINADIKYLAEWLNTFVTRNNRWRSPKYIIGESYGGTRIAGLALELQNRQWMYLNGVIMVSPADYKVIRVGGPVSDALNLPYFTAAAWYQKALDPALQQKDLLEILPESENYTLNTLIPALAKGGFISDAERMEVAKKMSYYSGLTEKEILEHNLVVPTSYFWKALLRDKSGYTIGRLDSRYLGMDKQLAGDSPDYNSELTSWLHSFTPAINYYLQEELNFKTDIKYNMFGPVNPWDDSDDDTRDNLRQAMAQNPYLKVMFQSGYYDGATTYFNAKYTMWQIDPSGRMKDRFSFNGYRSGHMMYLRREDLQKANNDIREFIKNSSATGKSAKY</sequence>
<keyword evidence="5" id="KW-0325">Glycoprotein</keyword>
<dbReference type="PROSITE" id="PS00131">
    <property type="entry name" value="CARBOXYPEPT_SER_SER"/>
    <property type="match status" value="1"/>
</dbReference>
<evidence type="ECO:0000256" key="3">
    <source>
        <dbReference type="ARBA" id="ARBA00022729"/>
    </source>
</evidence>
<keyword evidence="4" id="KW-0378">Hydrolase</keyword>
<keyword evidence="3 6" id="KW-0732">Signal</keyword>
<evidence type="ECO:0000256" key="6">
    <source>
        <dbReference type="SAM" id="SignalP"/>
    </source>
</evidence>
<dbReference type="EMBL" id="JBEXAE010000003">
    <property type="protein sequence ID" value="MET6990483.1"/>
    <property type="molecule type" value="Genomic_DNA"/>
</dbReference>
<name>A0ABV2STJ0_9FLAO</name>
<feature type="signal peptide" evidence="6">
    <location>
        <begin position="1"/>
        <end position="21"/>
    </location>
</feature>
<dbReference type="RefSeq" id="WP_354614882.1">
    <property type="nucleotide sequence ID" value="NZ_JBEXAE010000003.1"/>
</dbReference>
<organism evidence="7 8">
    <name type="scientific">Sediminicola arcticus</name>
    <dbReference type="NCBI Taxonomy" id="1574308"/>
    <lineage>
        <taxon>Bacteria</taxon>
        <taxon>Pseudomonadati</taxon>
        <taxon>Bacteroidota</taxon>
        <taxon>Flavobacteriia</taxon>
        <taxon>Flavobacteriales</taxon>
        <taxon>Flavobacteriaceae</taxon>
        <taxon>Sediminicola</taxon>
    </lineage>
</organism>
<keyword evidence="1 7" id="KW-0121">Carboxypeptidase</keyword>
<dbReference type="Proteomes" id="UP001549799">
    <property type="component" value="Unassembled WGS sequence"/>
</dbReference>
<dbReference type="PANTHER" id="PTHR11802">
    <property type="entry name" value="SERINE PROTEASE FAMILY S10 SERINE CARBOXYPEPTIDASE"/>
    <property type="match status" value="1"/>
</dbReference>
<evidence type="ECO:0000256" key="1">
    <source>
        <dbReference type="ARBA" id="ARBA00022645"/>
    </source>
</evidence>
<dbReference type="PANTHER" id="PTHR11802:SF3">
    <property type="entry name" value="RETINOID-INDUCIBLE SERINE CARBOXYPEPTIDASE"/>
    <property type="match status" value="1"/>
</dbReference>
<dbReference type="SUPFAM" id="SSF53474">
    <property type="entry name" value="alpha/beta-Hydrolases"/>
    <property type="match status" value="1"/>
</dbReference>
<dbReference type="Gene3D" id="3.40.50.1820">
    <property type="entry name" value="alpha/beta hydrolase"/>
    <property type="match status" value="1"/>
</dbReference>
<reference evidence="7 8" key="1">
    <citation type="submission" date="2024-07" db="EMBL/GenBank/DDBJ databases">
        <title>The genome sequence of type strain Sediminicola arcticus GDMCC 1.2805.</title>
        <authorList>
            <person name="Liu Y."/>
        </authorList>
    </citation>
    <scope>NUCLEOTIDE SEQUENCE [LARGE SCALE GENOMIC DNA]</scope>
    <source>
        <strain evidence="7 8">GDMCC 1.2805</strain>
    </source>
</reference>
<evidence type="ECO:0000313" key="7">
    <source>
        <dbReference type="EMBL" id="MET6990483.1"/>
    </source>
</evidence>
<evidence type="ECO:0000256" key="2">
    <source>
        <dbReference type="ARBA" id="ARBA00022670"/>
    </source>
</evidence>
<feature type="chain" id="PRO_5045099975" evidence="6">
    <location>
        <begin position="22"/>
        <end position="497"/>
    </location>
</feature>
<dbReference type="InterPro" id="IPR018202">
    <property type="entry name" value="Ser_caboxypep_ser_AS"/>
</dbReference>
<dbReference type="InterPro" id="IPR029058">
    <property type="entry name" value="AB_hydrolase_fold"/>
</dbReference>
<proteinExistence type="predicted"/>
<protein>
    <submittedName>
        <fullName evidence="7">Carboxypeptidase</fullName>
    </submittedName>
</protein>
<keyword evidence="8" id="KW-1185">Reference proteome</keyword>
<accession>A0ABV2STJ0</accession>
<dbReference type="GO" id="GO:0004180">
    <property type="term" value="F:carboxypeptidase activity"/>
    <property type="evidence" value="ECO:0007669"/>
    <property type="project" value="UniProtKB-KW"/>
</dbReference>
<comment type="caution">
    <text evidence="7">The sequence shown here is derived from an EMBL/GenBank/DDBJ whole genome shotgun (WGS) entry which is preliminary data.</text>
</comment>
<evidence type="ECO:0000313" key="8">
    <source>
        <dbReference type="Proteomes" id="UP001549799"/>
    </source>
</evidence>
<keyword evidence="2" id="KW-0645">Protease</keyword>
<evidence type="ECO:0000256" key="5">
    <source>
        <dbReference type="ARBA" id="ARBA00023180"/>
    </source>
</evidence>
<dbReference type="Pfam" id="PF00450">
    <property type="entry name" value="Peptidase_S10"/>
    <property type="match status" value="1"/>
</dbReference>
<dbReference type="InterPro" id="IPR001563">
    <property type="entry name" value="Peptidase_S10"/>
</dbReference>